<organism evidence="1">
    <name type="scientific">viral metagenome</name>
    <dbReference type="NCBI Taxonomy" id="1070528"/>
    <lineage>
        <taxon>unclassified sequences</taxon>
        <taxon>metagenomes</taxon>
        <taxon>organismal metagenomes</taxon>
    </lineage>
</organism>
<accession>A0A6C0AED5</accession>
<dbReference type="AlphaFoldDB" id="A0A6C0AED5"/>
<sequence>MFILKHFIVFSENCGISLRYDENNCVNIYYSIYKNEKEINTEKEEEFITSPSQM</sequence>
<evidence type="ECO:0000313" key="1">
    <source>
        <dbReference type="EMBL" id="QHS78109.1"/>
    </source>
</evidence>
<reference evidence="1" key="1">
    <citation type="journal article" date="2020" name="Nature">
        <title>Giant virus diversity and host interactions through global metagenomics.</title>
        <authorList>
            <person name="Schulz F."/>
            <person name="Roux S."/>
            <person name="Paez-Espino D."/>
            <person name="Jungbluth S."/>
            <person name="Walsh D.A."/>
            <person name="Denef V.J."/>
            <person name="McMahon K.D."/>
            <person name="Konstantinidis K.T."/>
            <person name="Eloe-Fadrosh E.A."/>
            <person name="Kyrpides N.C."/>
            <person name="Woyke T."/>
        </authorList>
    </citation>
    <scope>NUCLEOTIDE SEQUENCE</scope>
    <source>
        <strain evidence="1">GVMAG-S-1021933-23</strain>
    </source>
</reference>
<dbReference type="EMBL" id="MN740594">
    <property type="protein sequence ID" value="QHS78109.1"/>
    <property type="molecule type" value="Genomic_DNA"/>
</dbReference>
<name>A0A6C0AED5_9ZZZZ</name>
<protein>
    <submittedName>
        <fullName evidence="1">Uncharacterized protein</fullName>
    </submittedName>
</protein>
<proteinExistence type="predicted"/>